<evidence type="ECO:0000259" key="4">
    <source>
        <dbReference type="Pfam" id="PF01717"/>
    </source>
</evidence>
<dbReference type="Gene3D" id="3.20.20.210">
    <property type="match status" value="1"/>
</dbReference>
<dbReference type="InterPro" id="IPR038071">
    <property type="entry name" value="UROD/MetE-like_sf"/>
</dbReference>
<dbReference type="GO" id="GO:0009086">
    <property type="term" value="P:methionine biosynthetic process"/>
    <property type="evidence" value="ECO:0007669"/>
    <property type="project" value="InterPro"/>
</dbReference>
<evidence type="ECO:0000256" key="2">
    <source>
        <dbReference type="ARBA" id="ARBA00022723"/>
    </source>
</evidence>
<feature type="domain" description="Cobalamin-independent methionine synthase MetE C-terminal/archaeal" evidence="4">
    <location>
        <begin position="1"/>
        <end position="64"/>
    </location>
</feature>
<name>A0A1E5IGK8_ENDTX</name>
<accession>A0A1E5IGK8</accession>
<proteinExistence type="predicted"/>
<protein>
    <recommendedName>
        <fullName evidence="4">Cobalamin-independent methionine synthase MetE C-terminal/archaeal domain-containing protein</fullName>
    </recommendedName>
</protein>
<evidence type="ECO:0000256" key="3">
    <source>
        <dbReference type="ARBA" id="ARBA00022833"/>
    </source>
</evidence>
<organism evidence="5 6">
    <name type="scientific">Endomicrobium trichonymphae</name>
    <dbReference type="NCBI Taxonomy" id="1408204"/>
    <lineage>
        <taxon>Bacteria</taxon>
        <taxon>Pseudomonadati</taxon>
        <taxon>Elusimicrobiota</taxon>
        <taxon>Endomicrobiia</taxon>
        <taxon>Endomicrobiales</taxon>
        <taxon>Endomicrobiaceae</taxon>
        <taxon>Candidatus Endomicrobiellum</taxon>
    </lineage>
</organism>
<sequence length="66" mass="7599">MKDMLTDPVTVLNWSFFRNDISKKEIAFQITLALKDEVMDLEKAGIKIIQIDEAVFREGMPLKKGK</sequence>
<comment type="caution">
    <text evidence="5">The sequence shown here is derived from an EMBL/GenBank/DDBJ whole genome shotgun (WGS) entry which is preliminary data.</text>
</comment>
<dbReference type="GO" id="GO:0008270">
    <property type="term" value="F:zinc ion binding"/>
    <property type="evidence" value="ECO:0007669"/>
    <property type="project" value="InterPro"/>
</dbReference>
<dbReference type="PANTHER" id="PTHR30519">
    <property type="entry name" value="5-METHYLTETRAHYDROPTEROYLTRIGLUTAMATE--HOMOCYSTEINE METHYLTRANSFERASE"/>
    <property type="match status" value="1"/>
</dbReference>
<keyword evidence="3" id="KW-0862">Zinc</keyword>
<dbReference type="InterPro" id="IPR002629">
    <property type="entry name" value="Met_Synth_C/arc"/>
</dbReference>
<dbReference type="Pfam" id="PF01717">
    <property type="entry name" value="Meth_synt_2"/>
    <property type="match status" value="1"/>
</dbReference>
<evidence type="ECO:0000256" key="1">
    <source>
        <dbReference type="ARBA" id="ARBA00001947"/>
    </source>
</evidence>
<dbReference type="AlphaFoldDB" id="A0A1E5IGK8"/>
<evidence type="ECO:0000313" key="6">
    <source>
        <dbReference type="Proteomes" id="UP000095237"/>
    </source>
</evidence>
<evidence type="ECO:0000313" key="5">
    <source>
        <dbReference type="EMBL" id="OEG69293.1"/>
    </source>
</evidence>
<dbReference type="EMBL" id="LNVX01000773">
    <property type="protein sequence ID" value="OEG69293.1"/>
    <property type="molecule type" value="Genomic_DNA"/>
</dbReference>
<keyword evidence="2" id="KW-0479">Metal-binding</keyword>
<dbReference type="Proteomes" id="UP000095237">
    <property type="component" value="Unassembled WGS sequence"/>
</dbReference>
<reference evidence="5 6" key="1">
    <citation type="submission" date="2015-11" db="EMBL/GenBank/DDBJ databases">
        <title>Evidence for parallel genomic evolution in an endosymbiosis of termite gut flagellates.</title>
        <authorList>
            <person name="Zheng H."/>
        </authorList>
    </citation>
    <scope>NUCLEOTIDE SEQUENCE [LARGE SCALE GENOMIC DNA]</scope>
    <source>
        <strain evidence="5 6">CET450</strain>
    </source>
</reference>
<comment type="cofactor">
    <cofactor evidence="1">
        <name>Zn(2+)</name>
        <dbReference type="ChEBI" id="CHEBI:29105"/>
    </cofactor>
</comment>
<dbReference type="GO" id="GO:0003871">
    <property type="term" value="F:5-methyltetrahydropteroyltriglutamate-homocysteine S-methyltransferase activity"/>
    <property type="evidence" value="ECO:0007669"/>
    <property type="project" value="InterPro"/>
</dbReference>
<gene>
    <name evidence="5" type="ORF">ATZ36_10345</name>
</gene>
<keyword evidence="6" id="KW-1185">Reference proteome</keyword>
<dbReference type="SUPFAM" id="SSF51726">
    <property type="entry name" value="UROD/MetE-like"/>
    <property type="match status" value="1"/>
</dbReference>